<dbReference type="Proteomes" id="UP000238634">
    <property type="component" value="Unassembled WGS sequence"/>
</dbReference>
<reference evidence="9 10" key="1">
    <citation type="submission" date="2018-02" db="EMBL/GenBank/DDBJ databases">
        <authorList>
            <person name="Cohen D.B."/>
            <person name="Kent A.D."/>
        </authorList>
    </citation>
    <scope>NUCLEOTIDE SEQUENCE [LARGE SCALE GENOMIC DNA]</scope>
    <source>
        <strain evidence="9 10">ULC007</strain>
    </source>
</reference>
<accession>A0A2T1DKU4</accession>
<dbReference type="CDD" id="cd00075">
    <property type="entry name" value="HATPase"/>
    <property type="match status" value="1"/>
</dbReference>
<dbReference type="PANTHER" id="PTHR43547">
    <property type="entry name" value="TWO-COMPONENT HISTIDINE KINASE"/>
    <property type="match status" value="1"/>
</dbReference>
<keyword evidence="7" id="KW-0472">Membrane</keyword>
<keyword evidence="7" id="KW-1133">Transmembrane helix</keyword>
<dbReference type="SUPFAM" id="SSF47384">
    <property type="entry name" value="Homodimeric domain of signal transducing histidine kinase"/>
    <property type="match status" value="1"/>
</dbReference>
<dbReference type="RefSeq" id="WP_073074850.1">
    <property type="nucleotide sequence ID" value="NZ_MPPI01000048.1"/>
</dbReference>
<evidence type="ECO:0000256" key="6">
    <source>
        <dbReference type="ARBA" id="ARBA00023012"/>
    </source>
</evidence>
<evidence type="ECO:0000256" key="1">
    <source>
        <dbReference type="ARBA" id="ARBA00000085"/>
    </source>
</evidence>
<comment type="catalytic activity">
    <reaction evidence="1">
        <text>ATP + protein L-histidine = ADP + protein N-phospho-L-histidine.</text>
        <dbReference type="EC" id="2.7.13.3"/>
    </reaction>
</comment>
<dbReference type="PANTHER" id="PTHR43547:SF2">
    <property type="entry name" value="HYBRID SIGNAL TRANSDUCTION HISTIDINE KINASE C"/>
    <property type="match status" value="1"/>
</dbReference>
<dbReference type="InterPro" id="IPR036097">
    <property type="entry name" value="HisK_dim/P_sf"/>
</dbReference>
<dbReference type="Gene3D" id="1.10.287.130">
    <property type="match status" value="1"/>
</dbReference>
<keyword evidence="5 9" id="KW-0418">Kinase</keyword>
<keyword evidence="10" id="KW-1185">Reference proteome</keyword>
<proteinExistence type="predicted"/>
<evidence type="ECO:0000256" key="2">
    <source>
        <dbReference type="ARBA" id="ARBA00012438"/>
    </source>
</evidence>
<dbReference type="Gene3D" id="3.30.565.10">
    <property type="entry name" value="Histidine kinase-like ATPase, C-terminal domain"/>
    <property type="match status" value="1"/>
</dbReference>
<dbReference type="CDD" id="cd00082">
    <property type="entry name" value="HisKA"/>
    <property type="match status" value="1"/>
</dbReference>
<gene>
    <name evidence="9" type="ORF">C7B65_04030</name>
</gene>
<dbReference type="SMART" id="SM00388">
    <property type="entry name" value="HisKA"/>
    <property type="match status" value="1"/>
</dbReference>
<dbReference type="InterPro" id="IPR036890">
    <property type="entry name" value="HATPase_C_sf"/>
</dbReference>
<dbReference type="InterPro" id="IPR003594">
    <property type="entry name" value="HATPase_dom"/>
</dbReference>
<dbReference type="Pfam" id="PF02518">
    <property type="entry name" value="HATPase_c"/>
    <property type="match status" value="1"/>
</dbReference>
<dbReference type="AlphaFoldDB" id="A0A2T1DKU4"/>
<keyword evidence="3" id="KW-0597">Phosphoprotein</keyword>
<dbReference type="EMBL" id="PVWG01000003">
    <property type="protein sequence ID" value="PSB21120.1"/>
    <property type="molecule type" value="Genomic_DNA"/>
</dbReference>
<dbReference type="OrthoDB" id="418136at2"/>
<reference evidence="9 10" key="2">
    <citation type="submission" date="2018-03" db="EMBL/GenBank/DDBJ databases">
        <title>The ancient ancestry and fast evolution of plastids.</title>
        <authorList>
            <person name="Moore K.R."/>
            <person name="Magnabosco C."/>
            <person name="Momper L."/>
            <person name="Gold D.A."/>
            <person name="Bosak T."/>
            <person name="Fournier G.P."/>
        </authorList>
    </citation>
    <scope>NUCLEOTIDE SEQUENCE [LARGE SCALE GENOMIC DNA]</scope>
    <source>
        <strain evidence="9 10">ULC007</strain>
    </source>
</reference>
<name>A0A2T1DKU4_9CYAN</name>
<dbReference type="InterPro" id="IPR004358">
    <property type="entry name" value="Sig_transdc_His_kin-like_C"/>
</dbReference>
<dbReference type="EC" id="2.7.13.3" evidence="2"/>
<dbReference type="PRINTS" id="PR00344">
    <property type="entry name" value="BCTRLSENSOR"/>
</dbReference>
<dbReference type="SMART" id="SM00387">
    <property type="entry name" value="HATPase_c"/>
    <property type="match status" value="1"/>
</dbReference>
<feature type="transmembrane region" description="Helical" evidence="7">
    <location>
        <begin position="20"/>
        <end position="46"/>
    </location>
</feature>
<keyword evidence="6" id="KW-0902">Two-component regulatory system</keyword>
<dbReference type="GO" id="GO:0000155">
    <property type="term" value="F:phosphorelay sensor kinase activity"/>
    <property type="evidence" value="ECO:0007669"/>
    <property type="project" value="InterPro"/>
</dbReference>
<dbReference type="InterPro" id="IPR005467">
    <property type="entry name" value="His_kinase_dom"/>
</dbReference>
<comment type="caution">
    <text evidence="9">The sequence shown here is derived from an EMBL/GenBank/DDBJ whole genome shotgun (WGS) entry which is preliminary data.</text>
</comment>
<evidence type="ECO:0000313" key="10">
    <source>
        <dbReference type="Proteomes" id="UP000238634"/>
    </source>
</evidence>
<sequence>MPPLKPIARLKSLHLNEIWLIIGLFAAVAGLEFATPSNYVFGYLYIGPILIVNARFGGVAALKTTLIGCLLTLLNVWVPSGDVVQPPMVANRLIVILALLVTGFLSDRNRLYQERLLQQQAKLQTQEKIASVREDFASTLTHDLKTPLLGAIETLNALQREDFGRVLPIQQTVLATMTRSHQTSLQLVETLLDIYRNDTEGLTLQLAPVDLVKIAEDVVSTLRTLATSRRVHISLSYGASDFRKFLWVNGDAFQLQRVFVNLLTNAINHSPRGGKIEVVLDAGSAHQTVKIIDTGAGITPEELPYLFERFYQGCSDRQARGSGLGLYLTRQIIDAHNGTIWAANYVPHGALFAFRLPVLPFQPSLI</sequence>
<dbReference type="FunFam" id="3.30.565.10:FF:000006">
    <property type="entry name" value="Sensor histidine kinase WalK"/>
    <property type="match status" value="1"/>
</dbReference>
<feature type="transmembrane region" description="Helical" evidence="7">
    <location>
        <begin position="89"/>
        <end position="106"/>
    </location>
</feature>
<protein>
    <recommendedName>
        <fullName evidence="2">histidine kinase</fullName>
        <ecNumber evidence="2">2.7.13.3</ecNumber>
    </recommendedName>
</protein>
<keyword evidence="4" id="KW-0808">Transferase</keyword>
<organism evidence="9 10">
    <name type="scientific">Phormidesmis priestleyi ULC007</name>
    <dbReference type="NCBI Taxonomy" id="1920490"/>
    <lineage>
        <taxon>Bacteria</taxon>
        <taxon>Bacillati</taxon>
        <taxon>Cyanobacteriota</taxon>
        <taxon>Cyanophyceae</taxon>
        <taxon>Leptolyngbyales</taxon>
        <taxon>Leptolyngbyaceae</taxon>
        <taxon>Phormidesmis</taxon>
    </lineage>
</organism>
<feature type="transmembrane region" description="Helical" evidence="7">
    <location>
        <begin position="58"/>
        <end position="77"/>
    </location>
</feature>
<evidence type="ECO:0000313" key="9">
    <source>
        <dbReference type="EMBL" id="PSB21120.1"/>
    </source>
</evidence>
<dbReference type="STRING" id="1920490.GCA_001895925_02134"/>
<keyword evidence="7" id="KW-0812">Transmembrane</keyword>
<evidence type="ECO:0000256" key="5">
    <source>
        <dbReference type="ARBA" id="ARBA00022777"/>
    </source>
</evidence>
<evidence type="ECO:0000256" key="4">
    <source>
        <dbReference type="ARBA" id="ARBA00022679"/>
    </source>
</evidence>
<dbReference type="Pfam" id="PF00512">
    <property type="entry name" value="HisKA"/>
    <property type="match status" value="1"/>
</dbReference>
<feature type="domain" description="Histidine kinase" evidence="8">
    <location>
        <begin position="139"/>
        <end position="360"/>
    </location>
</feature>
<dbReference type="SUPFAM" id="SSF55874">
    <property type="entry name" value="ATPase domain of HSP90 chaperone/DNA topoisomerase II/histidine kinase"/>
    <property type="match status" value="1"/>
</dbReference>
<evidence type="ECO:0000256" key="7">
    <source>
        <dbReference type="SAM" id="Phobius"/>
    </source>
</evidence>
<dbReference type="PROSITE" id="PS50109">
    <property type="entry name" value="HIS_KIN"/>
    <property type="match status" value="1"/>
</dbReference>
<evidence type="ECO:0000256" key="3">
    <source>
        <dbReference type="ARBA" id="ARBA00022553"/>
    </source>
</evidence>
<dbReference type="InterPro" id="IPR003661">
    <property type="entry name" value="HisK_dim/P_dom"/>
</dbReference>
<evidence type="ECO:0000259" key="8">
    <source>
        <dbReference type="PROSITE" id="PS50109"/>
    </source>
</evidence>